<feature type="region of interest" description="Disordered" evidence="1">
    <location>
        <begin position="131"/>
        <end position="163"/>
    </location>
</feature>
<evidence type="ECO:0008006" key="5">
    <source>
        <dbReference type="Google" id="ProtNLM"/>
    </source>
</evidence>
<feature type="compositionally biased region" description="Low complexity" evidence="1">
    <location>
        <begin position="131"/>
        <end position="153"/>
    </location>
</feature>
<accession>A0A4P9ZUK2</accession>
<keyword evidence="2" id="KW-0732">Signal</keyword>
<gene>
    <name evidence="3" type="ORF">BJ085DRAFT_40636</name>
</gene>
<keyword evidence="4" id="KW-1185">Reference proteome</keyword>
<feature type="chain" id="PRO_5020502445" description="Extracellular membrane protein CFEM domain-containing protein" evidence="2">
    <location>
        <begin position="22"/>
        <end position="186"/>
    </location>
</feature>
<feature type="signal peptide" evidence="2">
    <location>
        <begin position="1"/>
        <end position="21"/>
    </location>
</feature>
<organism evidence="3 4">
    <name type="scientific">Dimargaris cristalligena</name>
    <dbReference type="NCBI Taxonomy" id="215637"/>
    <lineage>
        <taxon>Eukaryota</taxon>
        <taxon>Fungi</taxon>
        <taxon>Fungi incertae sedis</taxon>
        <taxon>Zoopagomycota</taxon>
        <taxon>Kickxellomycotina</taxon>
        <taxon>Dimargaritomycetes</taxon>
        <taxon>Dimargaritales</taxon>
        <taxon>Dimargaritaceae</taxon>
        <taxon>Dimargaris</taxon>
    </lineage>
</organism>
<dbReference type="AlphaFoldDB" id="A0A4P9ZUK2"/>
<dbReference type="EMBL" id="ML002520">
    <property type="protein sequence ID" value="RKP37244.1"/>
    <property type="molecule type" value="Genomic_DNA"/>
</dbReference>
<evidence type="ECO:0000256" key="1">
    <source>
        <dbReference type="SAM" id="MobiDB-lite"/>
    </source>
</evidence>
<evidence type="ECO:0000313" key="3">
    <source>
        <dbReference type="EMBL" id="RKP37244.1"/>
    </source>
</evidence>
<name>A0A4P9ZUK2_9FUNG</name>
<evidence type="ECO:0000256" key="2">
    <source>
        <dbReference type="SAM" id="SignalP"/>
    </source>
</evidence>
<evidence type="ECO:0000313" key="4">
    <source>
        <dbReference type="Proteomes" id="UP000268162"/>
    </source>
</evidence>
<dbReference type="Proteomes" id="UP000268162">
    <property type="component" value="Unassembled WGS sequence"/>
</dbReference>
<proteinExistence type="predicted"/>
<sequence>MKITFAASASLVLALTAVSNAELSADKMSCIREAQCLSDPQVCLAECFNMSSEKYAETETCFNGCLNAAGDADQACVTKCQAEATQILGASLDDIQQALNDIYDEEQGQSSSTSASATTTSSAVSSAVSSASSSARASSSTTTSTRPSSNSSSDDFDDDESSGTTTFGVLSGSMTLAALAVARFHL</sequence>
<protein>
    <recommendedName>
        <fullName evidence="5">Extracellular membrane protein CFEM domain-containing protein</fullName>
    </recommendedName>
</protein>
<reference evidence="4" key="1">
    <citation type="journal article" date="2018" name="Nat. Microbiol.">
        <title>Leveraging single-cell genomics to expand the fungal tree of life.</title>
        <authorList>
            <person name="Ahrendt S.R."/>
            <person name="Quandt C.A."/>
            <person name="Ciobanu D."/>
            <person name="Clum A."/>
            <person name="Salamov A."/>
            <person name="Andreopoulos B."/>
            <person name="Cheng J.F."/>
            <person name="Woyke T."/>
            <person name="Pelin A."/>
            <person name="Henrissat B."/>
            <person name="Reynolds N.K."/>
            <person name="Benny G.L."/>
            <person name="Smith M.E."/>
            <person name="James T.Y."/>
            <person name="Grigoriev I.V."/>
        </authorList>
    </citation>
    <scope>NUCLEOTIDE SEQUENCE [LARGE SCALE GENOMIC DNA]</scope>
    <source>
        <strain evidence="4">RSA 468</strain>
    </source>
</reference>